<dbReference type="GO" id="GO:0003964">
    <property type="term" value="F:RNA-directed DNA polymerase activity"/>
    <property type="evidence" value="ECO:0007669"/>
    <property type="project" value="UniProtKB-KW"/>
</dbReference>
<evidence type="ECO:0000313" key="1">
    <source>
        <dbReference type="EMBL" id="GFX90837.1"/>
    </source>
</evidence>
<keyword evidence="1" id="KW-0808">Transferase</keyword>
<dbReference type="AlphaFoldDB" id="A0A8X6RK72"/>
<keyword evidence="1" id="KW-0548">Nucleotidyltransferase</keyword>
<evidence type="ECO:0000313" key="2">
    <source>
        <dbReference type="Proteomes" id="UP000887159"/>
    </source>
</evidence>
<proteinExistence type="predicted"/>
<keyword evidence="2" id="KW-1185">Reference proteome</keyword>
<name>A0A8X6RK72_TRICX</name>
<keyword evidence="1" id="KW-0695">RNA-directed DNA polymerase</keyword>
<dbReference type="EMBL" id="BMAU01021105">
    <property type="protein sequence ID" value="GFX90837.1"/>
    <property type="molecule type" value="Genomic_DNA"/>
</dbReference>
<gene>
    <name evidence="1" type="primary">RF55_23213</name>
    <name evidence="1" type="ORF">TNCV_3166681</name>
</gene>
<organism evidence="1 2">
    <name type="scientific">Trichonephila clavipes</name>
    <name type="common">Golden silk orbweaver</name>
    <name type="synonym">Nephila clavipes</name>
    <dbReference type="NCBI Taxonomy" id="2585209"/>
    <lineage>
        <taxon>Eukaryota</taxon>
        <taxon>Metazoa</taxon>
        <taxon>Ecdysozoa</taxon>
        <taxon>Arthropoda</taxon>
        <taxon>Chelicerata</taxon>
        <taxon>Arachnida</taxon>
        <taxon>Araneae</taxon>
        <taxon>Araneomorphae</taxon>
        <taxon>Entelegynae</taxon>
        <taxon>Araneoidea</taxon>
        <taxon>Nephilidae</taxon>
        <taxon>Trichonephila</taxon>
    </lineage>
</organism>
<comment type="caution">
    <text evidence="1">The sequence shown here is derived from an EMBL/GenBank/DDBJ whole genome shotgun (WGS) entry which is preliminary data.</text>
</comment>
<dbReference type="Proteomes" id="UP000887159">
    <property type="component" value="Unassembled WGS sequence"/>
</dbReference>
<accession>A0A8X6RK72</accession>
<sequence>MRPVPRHLVRAEAVARFRLRTGLDFLGVYLHWLCMAARELCPICSHARIDDDHLLQCTGLDEYPTDVIVSRY</sequence>
<protein>
    <submittedName>
        <fullName evidence="1">Reverse transcriptase</fullName>
    </submittedName>
</protein>
<reference evidence="1" key="1">
    <citation type="submission" date="2020-08" db="EMBL/GenBank/DDBJ databases">
        <title>Multicomponent nature underlies the extraordinary mechanical properties of spider dragline silk.</title>
        <authorList>
            <person name="Kono N."/>
            <person name="Nakamura H."/>
            <person name="Mori M."/>
            <person name="Yoshida Y."/>
            <person name="Ohtoshi R."/>
            <person name="Malay A.D."/>
            <person name="Moran D.A.P."/>
            <person name="Tomita M."/>
            <person name="Numata K."/>
            <person name="Arakawa K."/>
        </authorList>
    </citation>
    <scope>NUCLEOTIDE SEQUENCE</scope>
</reference>